<keyword evidence="4 10" id="KW-0863">Zinc-finger</keyword>
<dbReference type="InterPro" id="IPR013087">
    <property type="entry name" value="Znf_C2H2_type"/>
</dbReference>
<comment type="similarity">
    <text evidence="9">Belongs to the STE12 transcription factor family.</text>
</comment>
<evidence type="ECO:0000256" key="11">
    <source>
        <dbReference type="SAM" id="MobiDB-lite"/>
    </source>
</evidence>
<keyword evidence="5" id="KW-0862">Zinc</keyword>
<evidence type="ECO:0000313" key="13">
    <source>
        <dbReference type="EMBL" id="PVU92973.1"/>
    </source>
</evidence>
<name>A0A2T9YKW5_9FUNG</name>
<keyword evidence="3" id="KW-0677">Repeat</keyword>
<accession>A0A2T9YKW5</accession>
<keyword evidence="14" id="KW-1185">Reference proteome</keyword>
<evidence type="ECO:0000259" key="12">
    <source>
        <dbReference type="PROSITE" id="PS50157"/>
    </source>
</evidence>
<feature type="compositionally biased region" description="Polar residues" evidence="11">
    <location>
        <begin position="681"/>
        <end position="693"/>
    </location>
</feature>
<evidence type="ECO:0000256" key="1">
    <source>
        <dbReference type="ARBA" id="ARBA00004123"/>
    </source>
</evidence>
<evidence type="ECO:0000256" key="6">
    <source>
        <dbReference type="ARBA" id="ARBA00023015"/>
    </source>
</evidence>
<keyword evidence="7" id="KW-0804">Transcription</keyword>
<feature type="region of interest" description="Disordered" evidence="11">
    <location>
        <begin position="236"/>
        <end position="257"/>
    </location>
</feature>
<dbReference type="PANTHER" id="PTHR47427">
    <property type="entry name" value="PROTEIN STE12"/>
    <property type="match status" value="1"/>
</dbReference>
<dbReference type="GO" id="GO:1990526">
    <property type="term" value="C:Ste12p-Dig1p-Dig2p complex"/>
    <property type="evidence" value="ECO:0007669"/>
    <property type="project" value="TreeGrafter"/>
</dbReference>
<evidence type="ECO:0000256" key="7">
    <source>
        <dbReference type="ARBA" id="ARBA00023163"/>
    </source>
</evidence>
<feature type="compositionally biased region" description="Polar residues" evidence="11">
    <location>
        <begin position="1008"/>
        <end position="1030"/>
    </location>
</feature>
<dbReference type="GO" id="GO:0000978">
    <property type="term" value="F:RNA polymerase II cis-regulatory region sequence-specific DNA binding"/>
    <property type="evidence" value="ECO:0007669"/>
    <property type="project" value="UniProtKB-ARBA"/>
</dbReference>
<comment type="subcellular location">
    <subcellularLocation>
        <location evidence="1">Nucleus</location>
    </subcellularLocation>
</comment>
<dbReference type="Gene3D" id="3.30.160.60">
    <property type="entry name" value="Classic Zinc Finger"/>
    <property type="match status" value="2"/>
</dbReference>
<dbReference type="Pfam" id="PF02200">
    <property type="entry name" value="STE"/>
    <property type="match status" value="1"/>
</dbReference>
<evidence type="ECO:0000256" key="5">
    <source>
        <dbReference type="ARBA" id="ARBA00022833"/>
    </source>
</evidence>
<evidence type="ECO:0000256" key="2">
    <source>
        <dbReference type="ARBA" id="ARBA00022723"/>
    </source>
</evidence>
<comment type="caution">
    <text evidence="13">The sequence shown here is derived from an EMBL/GenBank/DDBJ whole genome shotgun (WGS) entry which is preliminary data.</text>
</comment>
<evidence type="ECO:0000256" key="3">
    <source>
        <dbReference type="ARBA" id="ARBA00022737"/>
    </source>
</evidence>
<evidence type="ECO:0000256" key="10">
    <source>
        <dbReference type="PROSITE-ProRule" id="PRU00042"/>
    </source>
</evidence>
<dbReference type="InterPro" id="IPR052127">
    <property type="entry name" value="STE12_transcription_factor"/>
</dbReference>
<evidence type="ECO:0000256" key="9">
    <source>
        <dbReference type="ARBA" id="ARBA00024345"/>
    </source>
</evidence>
<gene>
    <name evidence="13" type="ORF">BB561_003515</name>
</gene>
<dbReference type="FunFam" id="3.30.160.60:FF:000072">
    <property type="entry name" value="zinc finger protein 143 isoform X1"/>
    <property type="match status" value="1"/>
</dbReference>
<feature type="region of interest" description="Disordered" evidence="11">
    <location>
        <begin position="678"/>
        <end position="697"/>
    </location>
</feature>
<dbReference type="PROSITE" id="PS00028">
    <property type="entry name" value="ZINC_FINGER_C2H2_1"/>
    <property type="match status" value="2"/>
</dbReference>
<feature type="compositionally biased region" description="Basic and acidic residues" evidence="11">
    <location>
        <begin position="236"/>
        <end position="249"/>
    </location>
</feature>
<dbReference type="PANTHER" id="PTHR47427:SF1">
    <property type="entry name" value="PROTEIN STE12"/>
    <property type="match status" value="1"/>
</dbReference>
<organism evidence="13 14">
    <name type="scientific">Smittium simulii</name>
    <dbReference type="NCBI Taxonomy" id="133385"/>
    <lineage>
        <taxon>Eukaryota</taxon>
        <taxon>Fungi</taxon>
        <taxon>Fungi incertae sedis</taxon>
        <taxon>Zoopagomycota</taxon>
        <taxon>Kickxellomycotina</taxon>
        <taxon>Harpellomycetes</taxon>
        <taxon>Harpellales</taxon>
        <taxon>Legeriomycetaceae</taxon>
        <taxon>Smittium</taxon>
    </lineage>
</organism>
<evidence type="ECO:0000313" key="14">
    <source>
        <dbReference type="Proteomes" id="UP000245383"/>
    </source>
</evidence>
<dbReference type="AlphaFoldDB" id="A0A2T9YKW5"/>
<feature type="region of interest" description="Disordered" evidence="11">
    <location>
        <begin position="1000"/>
        <end position="1037"/>
    </location>
</feature>
<dbReference type="GO" id="GO:0008270">
    <property type="term" value="F:zinc ion binding"/>
    <property type="evidence" value="ECO:0007669"/>
    <property type="project" value="UniProtKB-KW"/>
</dbReference>
<dbReference type="OrthoDB" id="1095242at2759"/>
<dbReference type="Proteomes" id="UP000245383">
    <property type="component" value="Unassembled WGS sequence"/>
</dbReference>
<dbReference type="STRING" id="133385.A0A2T9YKW5"/>
<evidence type="ECO:0000256" key="4">
    <source>
        <dbReference type="ARBA" id="ARBA00022771"/>
    </source>
</evidence>
<feature type="domain" description="C2H2-type" evidence="12">
    <location>
        <begin position="555"/>
        <end position="584"/>
    </location>
</feature>
<dbReference type="InterPro" id="IPR003120">
    <property type="entry name" value="Ste12"/>
</dbReference>
<keyword evidence="2" id="KW-0479">Metal-binding</keyword>
<dbReference type="SMART" id="SM00424">
    <property type="entry name" value="STE"/>
    <property type="match status" value="1"/>
</dbReference>
<dbReference type="GO" id="GO:0000981">
    <property type="term" value="F:DNA-binding transcription factor activity, RNA polymerase II-specific"/>
    <property type="evidence" value="ECO:0007669"/>
    <property type="project" value="UniProtKB-ARBA"/>
</dbReference>
<dbReference type="SMART" id="SM00355">
    <property type="entry name" value="ZnF_C2H2"/>
    <property type="match status" value="2"/>
</dbReference>
<keyword evidence="8" id="KW-0539">Nucleus</keyword>
<protein>
    <recommendedName>
        <fullName evidence="12">C2H2-type domain-containing protein</fullName>
    </recommendedName>
</protein>
<sequence length="1246" mass="141915">MQLSENNYISPVTTETNSELTTADFDQKSCNSLIDFLQNGPKLVKNDEELSLKNNSAGNKKSKIDKHSRGFIKQFKLPNDETISCVQWDGEFYITSTDIIRALVYRFESINRPITHLKKFEEGVFSDLRSLKPGQGARLESPRSEFLHLLYRNHCVRTQKKQKVFYWYLVPHDQLFREALERDLKREAMGIETTTKLKSDKYRNTIVNIGGVDLPLTIPRDLSIEKNNIISNGRKSENALKGSSEDSRKNLSTSYISDKNDWKGSSGNLDLKSLNNISNNNNILNSNMPESTIIQGINFTKNSPNSEDESTYQDSKKSLDDKILADGSLNEFINSLQDLGNNFPLTLTPNNKDLSNLFDEIKYSKTSDTSKKHPSKMFDDFKKASNFSTEKTNDYSDSFMDIIEKGITGDSHFFFSNNSDNINNTFRNSSDLNLNSDFGKFDINYASQLNNKNLFNSYHPYKKNSNKHDEETKNIFGDSSLRIPDLSLGNEHESLSIKDMMETNKQLPLLQKSTNETASLHERRYICEYVGCSKQFKRHEHLKRHIRTHTGEKPYKCPLQGCQKEFARMDNLHQHVRTHINRRAGKPNTTTINNMIDPSINYSLQQTQTFDFSKDLGIFHTPINFGNSLSSCDINLGSPNSEIKSAKYKIESGPGIGIGISRVKSLNRVQKQEISRRKTMRSATIRSTRNNSKPIKPQSIKDIKIGSLINGSNSGNQMQTDNGRVNQNLTINQSISAGNIDISELGGVDIHPIRRWSTMPVSALPQITTPDNINMKFMESQNNYLNSSLLNTTEFMFNDFISNKSEDKQNITSPINNTSKNFDEATDKFSTLFPEYLNIESSKNFNLHSEFSQSNNRKNFTDSLDSTFLSNYPNSLPNATSFDWISSGFDISHDLFSIPENQSRTIDVMELANNHEQDKLPNDQDSKYTQNEALFFDKSGLFDKFLDSNSNSEKELLEKPYGQNTNLVDKNKSLFNSDTHKGIHSNLYNHKGFKTTNFENKDDKSDFSDMNSTKNSNKSGDLENETTAIDSSSTSNSNYNTDAIRINKYIISKQDSDFGYSSSLFNTSFNKEFYVSDKNVLLTNTPANSLPLCKNINQFFGSFGLNNEEYEKNIQQNETTNSDFNPQDTSVFQTDDLMNNITTINNLEKISNFKAFQPDSKSFNVNQAIDSTNQTKNNTLFDQMLKNKDFKEINSNSADTDNLFEMDIENHDPIAGIYYKKKFLYHYLIPEPMLTGYGDSSESEES</sequence>
<dbReference type="PROSITE" id="PS50157">
    <property type="entry name" value="ZINC_FINGER_C2H2_2"/>
    <property type="match status" value="2"/>
</dbReference>
<dbReference type="InterPro" id="IPR036236">
    <property type="entry name" value="Znf_C2H2_sf"/>
</dbReference>
<feature type="domain" description="C2H2-type" evidence="12">
    <location>
        <begin position="525"/>
        <end position="554"/>
    </location>
</feature>
<dbReference type="FunFam" id="3.30.160.60:FF:000125">
    <property type="entry name" value="Putative zinc finger protein 143"/>
    <property type="match status" value="1"/>
</dbReference>
<dbReference type="EMBL" id="MBFR01000143">
    <property type="protein sequence ID" value="PVU92973.1"/>
    <property type="molecule type" value="Genomic_DNA"/>
</dbReference>
<dbReference type="GO" id="GO:1990527">
    <property type="term" value="C:Tec1p-Ste12p-Dig1p complex"/>
    <property type="evidence" value="ECO:0007669"/>
    <property type="project" value="TreeGrafter"/>
</dbReference>
<dbReference type="SUPFAM" id="SSF57667">
    <property type="entry name" value="beta-beta-alpha zinc fingers"/>
    <property type="match status" value="1"/>
</dbReference>
<dbReference type="Pfam" id="PF00096">
    <property type="entry name" value="zf-C2H2"/>
    <property type="match status" value="2"/>
</dbReference>
<evidence type="ECO:0000256" key="8">
    <source>
        <dbReference type="ARBA" id="ARBA00023242"/>
    </source>
</evidence>
<dbReference type="GO" id="GO:0005634">
    <property type="term" value="C:nucleus"/>
    <property type="evidence" value="ECO:0007669"/>
    <property type="project" value="UniProtKB-SubCell"/>
</dbReference>
<proteinExistence type="inferred from homology"/>
<reference evidence="13 14" key="1">
    <citation type="journal article" date="2018" name="MBio">
        <title>Comparative Genomics Reveals the Core Gene Toolbox for the Fungus-Insect Symbiosis.</title>
        <authorList>
            <person name="Wang Y."/>
            <person name="Stata M."/>
            <person name="Wang W."/>
            <person name="Stajich J.E."/>
            <person name="White M.M."/>
            <person name="Moncalvo J.M."/>
        </authorList>
    </citation>
    <scope>NUCLEOTIDE SEQUENCE [LARGE SCALE GENOMIC DNA]</scope>
    <source>
        <strain evidence="13 14">SWE-8-4</strain>
    </source>
</reference>
<keyword evidence="6" id="KW-0805">Transcription regulation</keyword>